<dbReference type="Proteomes" id="UP001151018">
    <property type="component" value="Unassembled WGS sequence"/>
</dbReference>
<dbReference type="AlphaFoldDB" id="A0A9X3KLV8"/>
<evidence type="ECO:0000313" key="3">
    <source>
        <dbReference type="Proteomes" id="UP001151018"/>
    </source>
</evidence>
<dbReference type="Proteomes" id="UP000298735">
    <property type="component" value="Chromosome Circular"/>
</dbReference>
<name>A0A9X3KLV8_9HYPH</name>
<dbReference type="EMBL" id="JAPZLR010000003">
    <property type="protein sequence ID" value="MCZ7937100.1"/>
    <property type="molecule type" value="Genomic_DNA"/>
</dbReference>
<reference evidence="1" key="2">
    <citation type="submission" date="2022-12" db="EMBL/GenBank/DDBJ databases">
        <title>Draft genome sequences of 22 rhizogenic Agrobacterium biovar 1 strains, the causative agent of hairy root disease.</title>
        <authorList>
            <person name="Kim N."/>
            <person name="Vargas P."/>
            <person name="Rediers H."/>
        </authorList>
    </citation>
    <scope>NUCLEOTIDE SEQUENCE</scope>
    <source>
        <strain evidence="1">ST15.13.006</strain>
    </source>
</reference>
<evidence type="ECO:0000313" key="1">
    <source>
        <dbReference type="EMBL" id="MCZ7937100.1"/>
    </source>
</evidence>
<dbReference type="EMBL" id="CP109968">
    <property type="protein sequence ID" value="UYZ08971.1"/>
    <property type="molecule type" value="Genomic_DNA"/>
</dbReference>
<dbReference type="RefSeq" id="WP_162520489.1">
    <property type="nucleotide sequence ID" value="NZ_CP109968.1"/>
</dbReference>
<gene>
    <name evidence="2" type="ORF">CFBP5507_12740</name>
    <name evidence="1" type="ORF">O9X88_06045</name>
</gene>
<sequence length="50" mass="5402">MAKIAIPEAAMKNERMPCMIQPFFPDECGPSSSGLQEDSVDCQLADVTKA</sequence>
<organism evidence="1 3">
    <name type="scientific">Agrobacterium salinitolerans</name>
    <dbReference type="NCBI Taxonomy" id="1183413"/>
    <lineage>
        <taxon>Bacteria</taxon>
        <taxon>Pseudomonadati</taxon>
        <taxon>Pseudomonadota</taxon>
        <taxon>Alphaproteobacteria</taxon>
        <taxon>Hyphomicrobiales</taxon>
        <taxon>Rhizobiaceae</taxon>
        <taxon>Rhizobium/Agrobacterium group</taxon>
        <taxon>Agrobacterium</taxon>
    </lineage>
</organism>
<evidence type="ECO:0000313" key="2">
    <source>
        <dbReference type="EMBL" id="UYZ08971.1"/>
    </source>
</evidence>
<accession>A0A9X3KLV8</accession>
<dbReference type="KEGG" id="asal:CFBP5507_12740"/>
<reference evidence="2" key="1">
    <citation type="submission" date="2022-10" db="EMBL/GenBank/DDBJ databases">
        <title>Complete genome sequence of Agrobacterium salinitolerans CFBP5507.</title>
        <authorList>
            <person name="Tchabashvili S."/>
            <person name="Yen H.-C."/>
            <person name="Haryono M."/>
            <person name="Lin Y.-C."/>
            <person name="Lai E.-M."/>
            <person name="Kuo C.-H."/>
        </authorList>
    </citation>
    <scope>NUCLEOTIDE SEQUENCE</scope>
    <source>
        <strain evidence="2">CFBP5507</strain>
    </source>
</reference>
<dbReference type="GeneID" id="79862595"/>
<protein>
    <submittedName>
        <fullName evidence="1">Uncharacterized protein</fullName>
    </submittedName>
</protein>
<proteinExistence type="predicted"/>